<accession>A0AA35L3D1</accession>
<feature type="non-terminal residue" evidence="1">
    <location>
        <position position="132"/>
    </location>
</feature>
<sequence length="132" mass="14143">MPQPLSSSLGLAQALSKRSKCLTIPTYQFIRNGLVNPGNKIAAVILGQIRQTLNGAELELNGTGAQGAFCSVKDHSMPSTEIRGLNVYLPMRSRRIFSAPSELIRNRSVGVNGSRSGVAPESCSKFCIVLIL</sequence>
<proteinExistence type="predicted"/>
<name>A0AA35L3D1_9SAUR</name>
<dbReference type="EMBL" id="OX395137">
    <property type="protein sequence ID" value="CAI5788596.1"/>
    <property type="molecule type" value="Genomic_DNA"/>
</dbReference>
<evidence type="ECO:0000313" key="1">
    <source>
        <dbReference type="EMBL" id="CAI5788596.1"/>
    </source>
</evidence>
<keyword evidence="2" id="KW-1185">Reference proteome</keyword>
<organism evidence="1 2">
    <name type="scientific">Podarcis lilfordi</name>
    <name type="common">Lilford's wall lizard</name>
    <dbReference type="NCBI Taxonomy" id="74358"/>
    <lineage>
        <taxon>Eukaryota</taxon>
        <taxon>Metazoa</taxon>
        <taxon>Chordata</taxon>
        <taxon>Craniata</taxon>
        <taxon>Vertebrata</taxon>
        <taxon>Euteleostomi</taxon>
        <taxon>Lepidosauria</taxon>
        <taxon>Squamata</taxon>
        <taxon>Bifurcata</taxon>
        <taxon>Unidentata</taxon>
        <taxon>Episquamata</taxon>
        <taxon>Laterata</taxon>
        <taxon>Lacertibaenia</taxon>
        <taxon>Lacertidae</taxon>
        <taxon>Podarcis</taxon>
    </lineage>
</organism>
<protein>
    <submittedName>
        <fullName evidence="1">Uncharacterized protein</fullName>
    </submittedName>
</protein>
<gene>
    <name evidence="1" type="ORF">PODLI_1B040939</name>
</gene>
<dbReference type="Proteomes" id="UP001178461">
    <property type="component" value="Chromosome 12"/>
</dbReference>
<reference evidence="1" key="1">
    <citation type="submission" date="2022-12" db="EMBL/GenBank/DDBJ databases">
        <authorList>
            <person name="Alioto T."/>
            <person name="Alioto T."/>
            <person name="Gomez Garrido J."/>
        </authorList>
    </citation>
    <scope>NUCLEOTIDE SEQUENCE</scope>
</reference>
<dbReference type="AlphaFoldDB" id="A0AA35L3D1"/>
<evidence type="ECO:0000313" key="2">
    <source>
        <dbReference type="Proteomes" id="UP001178461"/>
    </source>
</evidence>